<dbReference type="AlphaFoldDB" id="A0A3M0GCJ6"/>
<dbReference type="SUPFAM" id="SSF55729">
    <property type="entry name" value="Acyl-CoA N-acyltransferases (Nat)"/>
    <property type="match status" value="1"/>
</dbReference>
<dbReference type="InterPro" id="IPR000182">
    <property type="entry name" value="GNAT_dom"/>
</dbReference>
<name>A0A3M0GCJ6_9ACTN</name>
<proteinExistence type="predicted"/>
<keyword evidence="3" id="KW-0808">Transferase</keyword>
<dbReference type="InterPro" id="IPR051908">
    <property type="entry name" value="Ribosomal_N-acetyltransferase"/>
</dbReference>
<dbReference type="InterPro" id="IPR016181">
    <property type="entry name" value="Acyl_CoA_acyltransferase"/>
</dbReference>
<dbReference type="Pfam" id="PF13302">
    <property type="entry name" value="Acetyltransf_3"/>
    <property type="match status" value="1"/>
</dbReference>
<protein>
    <submittedName>
        <fullName evidence="3">N-acetyltransferase</fullName>
    </submittedName>
</protein>
<feature type="region of interest" description="Disordered" evidence="1">
    <location>
        <begin position="81"/>
        <end position="102"/>
    </location>
</feature>
<reference evidence="3 4" key="1">
    <citation type="submission" date="2018-10" db="EMBL/GenBank/DDBJ databases">
        <title>Tessaracoccus antarcticuss sp. nov., isolated from sediment.</title>
        <authorList>
            <person name="Zhou L.Y."/>
            <person name="Du Z.J."/>
        </authorList>
    </citation>
    <scope>NUCLEOTIDE SEQUENCE [LARGE SCALE GENOMIC DNA]</scope>
    <source>
        <strain evidence="3 4">JDX10</strain>
    </source>
</reference>
<dbReference type="GO" id="GO:0005737">
    <property type="term" value="C:cytoplasm"/>
    <property type="evidence" value="ECO:0007669"/>
    <property type="project" value="TreeGrafter"/>
</dbReference>
<dbReference type="Proteomes" id="UP000275256">
    <property type="component" value="Unassembled WGS sequence"/>
</dbReference>
<comment type="caution">
    <text evidence="3">The sequence shown here is derived from an EMBL/GenBank/DDBJ whole genome shotgun (WGS) entry which is preliminary data.</text>
</comment>
<organism evidence="3 4">
    <name type="scientific">Tessaracoccus antarcticus</name>
    <dbReference type="NCBI Taxonomy" id="2479848"/>
    <lineage>
        <taxon>Bacteria</taxon>
        <taxon>Bacillati</taxon>
        <taxon>Actinomycetota</taxon>
        <taxon>Actinomycetes</taxon>
        <taxon>Propionibacteriales</taxon>
        <taxon>Propionibacteriaceae</taxon>
        <taxon>Tessaracoccus</taxon>
    </lineage>
</organism>
<evidence type="ECO:0000313" key="3">
    <source>
        <dbReference type="EMBL" id="RMB62504.1"/>
    </source>
</evidence>
<feature type="domain" description="N-acetyltransferase" evidence="2">
    <location>
        <begin position="105"/>
        <end position="245"/>
    </location>
</feature>
<accession>A0A3M0GCJ6</accession>
<dbReference type="EMBL" id="REFW01000001">
    <property type="protein sequence ID" value="RMB62504.1"/>
    <property type="molecule type" value="Genomic_DNA"/>
</dbReference>
<dbReference type="GO" id="GO:1990189">
    <property type="term" value="F:protein N-terminal-serine acetyltransferase activity"/>
    <property type="evidence" value="ECO:0007669"/>
    <property type="project" value="TreeGrafter"/>
</dbReference>
<dbReference type="PANTHER" id="PTHR43441:SF6">
    <property type="entry name" value="N-ACETYLTRANSFERASE DOMAIN-CONTAINING PROTEIN"/>
    <property type="match status" value="1"/>
</dbReference>
<dbReference type="Gene3D" id="3.40.630.30">
    <property type="match status" value="1"/>
</dbReference>
<sequence length="271" mass="28740">MAPLLIVVALVQRVSRAEAPIARHHTSTSSHRTSKFTLIVVRPGPPSPCTVTMVENRSPRWKGKNGSIHCCGGVRGSRGSYADAMSEESSGEGKGSNEILGDGTVRLRPLRPGDLTAHANGCDSVVNQWTNGGRVSTVEEHLAWLNRNARAWRDGGPVVDLAIELCDTGEHVGVVGVQRGLPYLDPGEVNLTYALYGGQRGRGFATAAVSLAMRLAVDQEPVTAFLIRCSPVNSSSAAVARRLGFSYVGCVVEGSEPLDRYVLSAAALPRG</sequence>
<dbReference type="GO" id="GO:0008999">
    <property type="term" value="F:protein-N-terminal-alanine acetyltransferase activity"/>
    <property type="evidence" value="ECO:0007669"/>
    <property type="project" value="TreeGrafter"/>
</dbReference>
<keyword evidence="4" id="KW-1185">Reference proteome</keyword>
<dbReference type="PANTHER" id="PTHR43441">
    <property type="entry name" value="RIBOSOMAL-PROTEIN-SERINE ACETYLTRANSFERASE"/>
    <property type="match status" value="1"/>
</dbReference>
<evidence type="ECO:0000313" key="4">
    <source>
        <dbReference type="Proteomes" id="UP000275256"/>
    </source>
</evidence>
<gene>
    <name evidence="3" type="ORF">EAX62_06190</name>
</gene>
<evidence type="ECO:0000259" key="2">
    <source>
        <dbReference type="Pfam" id="PF13302"/>
    </source>
</evidence>
<evidence type="ECO:0000256" key="1">
    <source>
        <dbReference type="SAM" id="MobiDB-lite"/>
    </source>
</evidence>